<evidence type="ECO:0000256" key="2">
    <source>
        <dbReference type="ARBA" id="ARBA00010566"/>
    </source>
</evidence>
<keyword evidence="7" id="KW-1185">Reference proteome</keyword>
<dbReference type="PRINTS" id="PR00143">
    <property type="entry name" value="CITRTSNTHASE"/>
</dbReference>
<comment type="pathway">
    <text evidence="1">Carbohydrate metabolism; tricarboxylic acid cycle.</text>
</comment>
<dbReference type="GO" id="GO:0016829">
    <property type="term" value="F:lyase activity"/>
    <property type="evidence" value="ECO:0007669"/>
    <property type="project" value="UniProtKB-KW"/>
</dbReference>
<dbReference type="GO" id="GO:0005829">
    <property type="term" value="C:cytosol"/>
    <property type="evidence" value="ECO:0007669"/>
    <property type="project" value="TreeGrafter"/>
</dbReference>
<dbReference type="AlphaFoldDB" id="A0A7G9RE24"/>
<evidence type="ECO:0000256" key="3">
    <source>
        <dbReference type="ARBA" id="ARBA00012972"/>
    </source>
</evidence>
<keyword evidence="4" id="KW-0808">Transferase</keyword>
<dbReference type="Gene3D" id="1.10.580.10">
    <property type="entry name" value="Citrate Synthase, domain 1"/>
    <property type="match status" value="2"/>
</dbReference>
<evidence type="ECO:0000256" key="1">
    <source>
        <dbReference type="ARBA" id="ARBA00005163"/>
    </source>
</evidence>
<dbReference type="EMBL" id="CP060713">
    <property type="protein sequence ID" value="QNN53849.1"/>
    <property type="molecule type" value="Genomic_DNA"/>
</dbReference>
<dbReference type="InterPro" id="IPR016143">
    <property type="entry name" value="Citrate_synth-like_sm_a-sub"/>
</dbReference>
<dbReference type="InterPro" id="IPR016142">
    <property type="entry name" value="Citrate_synth-like_lrg_a-sub"/>
</dbReference>
<evidence type="ECO:0000313" key="6">
    <source>
        <dbReference type="EMBL" id="QNN53849.1"/>
    </source>
</evidence>
<dbReference type="GO" id="GO:0005975">
    <property type="term" value="P:carbohydrate metabolic process"/>
    <property type="evidence" value="ECO:0007669"/>
    <property type="project" value="TreeGrafter"/>
</dbReference>
<feature type="region of interest" description="Disordered" evidence="5">
    <location>
        <begin position="253"/>
        <end position="283"/>
    </location>
</feature>
<dbReference type="Gene3D" id="1.10.230.10">
    <property type="entry name" value="Cytochrome P450-Terp, domain 2"/>
    <property type="match status" value="1"/>
</dbReference>
<name>A0A7G9RE24_9ACTN</name>
<comment type="similarity">
    <text evidence="2">Belongs to the citrate synthase family.</text>
</comment>
<evidence type="ECO:0000313" key="7">
    <source>
        <dbReference type="Proteomes" id="UP000515947"/>
    </source>
</evidence>
<dbReference type="GO" id="GO:0006099">
    <property type="term" value="P:tricarboxylic acid cycle"/>
    <property type="evidence" value="ECO:0007669"/>
    <property type="project" value="UniProtKB-UniPathway"/>
</dbReference>
<evidence type="ECO:0000256" key="4">
    <source>
        <dbReference type="ARBA" id="ARBA00022679"/>
    </source>
</evidence>
<dbReference type="NCBIfam" id="NF004864">
    <property type="entry name" value="PRK06224.1-1"/>
    <property type="match status" value="1"/>
</dbReference>
<gene>
    <name evidence="6" type="ORF">H9L09_05485</name>
</gene>
<sequence length="283" mass="29879">MSTPRHSAHAATSTEDTTRWWATAVSDIEPGVIRLRGYPVEQLIGSVSLVDTIWLMLRGDLPTTTQRELLEAALVAAVDHGPQAPSIAAARMAATCGVGLNSAVATGVNLLGDVHGGAGQQCLALLDRLAGHDAVPLEETVAAELADHRARGEHVPGFGHRFHPVDPRRDPLVAAVRAAADAGHVTGRHLAAALELERQLAAGRNRPVPMNIDGATAIVYGELGFDPELSRGLFCLSRSVGILAHAWEERSGGRRIKGPLPPPLLPDYDGPEARDLPSGRMAP</sequence>
<dbReference type="KEGG" id="nmes:H9L09_05485"/>
<evidence type="ECO:0000256" key="5">
    <source>
        <dbReference type="SAM" id="MobiDB-lite"/>
    </source>
</evidence>
<dbReference type="InterPro" id="IPR002020">
    <property type="entry name" value="Citrate_synthase"/>
</dbReference>
<dbReference type="PANTHER" id="PTHR11739">
    <property type="entry name" value="CITRATE SYNTHASE"/>
    <property type="match status" value="1"/>
</dbReference>
<dbReference type="PANTHER" id="PTHR11739:SF4">
    <property type="entry name" value="CITRATE SYNTHASE, PEROXISOMAL"/>
    <property type="match status" value="1"/>
</dbReference>
<dbReference type="CDD" id="cd06100">
    <property type="entry name" value="CCL_ACL-C"/>
    <property type="match status" value="1"/>
</dbReference>
<reference evidence="6 7" key="1">
    <citation type="submission" date="2020-08" db="EMBL/GenBank/DDBJ databases">
        <title>Genome sequence of Nocardioides mesophilus KACC 16243T.</title>
        <authorList>
            <person name="Hyun D.-W."/>
            <person name="Bae J.-W."/>
        </authorList>
    </citation>
    <scope>NUCLEOTIDE SEQUENCE [LARGE SCALE GENOMIC DNA]</scope>
    <source>
        <strain evidence="6 7">KACC 16243</strain>
    </source>
</reference>
<protein>
    <recommendedName>
        <fullName evidence="3">citrate synthase (unknown stereospecificity)</fullName>
        <ecNumber evidence="3">2.3.3.16</ecNumber>
    </recommendedName>
</protein>
<dbReference type="UniPathway" id="UPA00223"/>
<dbReference type="GO" id="GO:0036440">
    <property type="term" value="F:citrate synthase activity"/>
    <property type="evidence" value="ECO:0007669"/>
    <property type="project" value="UniProtKB-EC"/>
</dbReference>
<keyword evidence="6" id="KW-0456">Lyase</keyword>
<dbReference type="Pfam" id="PF00285">
    <property type="entry name" value="Citrate_synt"/>
    <property type="match status" value="1"/>
</dbReference>
<proteinExistence type="inferred from homology"/>
<dbReference type="InterPro" id="IPR036969">
    <property type="entry name" value="Citrate_synthase_sf"/>
</dbReference>
<organism evidence="6 7">
    <name type="scientific">Nocardioides mesophilus</name>
    <dbReference type="NCBI Taxonomy" id="433659"/>
    <lineage>
        <taxon>Bacteria</taxon>
        <taxon>Bacillati</taxon>
        <taxon>Actinomycetota</taxon>
        <taxon>Actinomycetes</taxon>
        <taxon>Propionibacteriales</taxon>
        <taxon>Nocardioidaceae</taxon>
        <taxon>Nocardioides</taxon>
    </lineage>
</organism>
<dbReference type="EC" id="2.3.3.16" evidence="3"/>
<dbReference type="SUPFAM" id="SSF48256">
    <property type="entry name" value="Citrate synthase"/>
    <property type="match status" value="1"/>
</dbReference>
<accession>A0A7G9RE24</accession>
<dbReference type="Proteomes" id="UP000515947">
    <property type="component" value="Chromosome"/>
</dbReference>
<dbReference type="RefSeq" id="WP_187579693.1">
    <property type="nucleotide sequence ID" value="NZ_CP060713.1"/>
</dbReference>